<feature type="transmembrane region" description="Helical" evidence="1">
    <location>
        <begin position="36"/>
        <end position="58"/>
    </location>
</feature>
<keyword evidence="1" id="KW-0472">Membrane</keyword>
<gene>
    <name evidence="2" type="ORF">GLOIN_2v1732300</name>
</gene>
<dbReference type="Proteomes" id="UP000018888">
    <property type="component" value="Unassembled WGS sequence"/>
</dbReference>
<reference evidence="2 3" key="1">
    <citation type="journal article" date="2013" name="Proc. Natl. Acad. Sci. U.S.A.">
        <title>Genome of an arbuscular mycorrhizal fungus provides insight into the oldest plant symbiosis.</title>
        <authorList>
            <person name="Tisserant E."/>
            <person name="Malbreil M."/>
            <person name="Kuo A."/>
            <person name="Kohler A."/>
            <person name="Symeonidi A."/>
            <person name="Balestrini R."/>
            <person name="Charron P."/>
            <person name="Duensing N."/>
            <person name="Frei Dit Frey N."/>
            <person name="Gianinazzi-Pearson V."/>
            <person name="Gilbert L.B."/>
            <person name="Handa Y."/>
            <person name="Herr J.R."/>
            <person name="Hijri M."/>
            <person name="Koul R."/>
            <person name="Kawaguchi M."/>
            <person name="Krajinski F."/>
            <person name="Lammers P.J."/>
            <person name="Masclaux F.G."/>
            <person name="Murat C."/>
            <person name="Morin E."/>
            <person name="Ndikumana S."/>
            <person name="Pagni M."/>
            <person name="Petitpierre D."/>
            <person name="Requena N."/>
            <person name="Rosikiewicz P."/>
            <person name="Riley R."/>
            <person name="Saito K."/>
            <person name="San Clemente H."/>
            <person name="Shapiro H."/>
            <person name="van Tuinen D."/>
            <person name="Becard G."/>
            <person name="Bonfante P."/>
            <person name="Paszkowski U."/>
            <person name="Shachar-Hill Y.Y."/>
            <person name="Tuskan G.A."/>
            <person name="Young P.W."/>
            <person name="Sanders I.R."/>
            <person name="Henrissat B."/>
            <person name="Rensing S.A."/>
            <person name="Grigoriev I.V."/>
            <person name="Corradi N."/>
            <person name="Roux C."/>
            <person name="Martin F."/>
        </authorList>
    </citation>
    <scope>NUCLEOTIDE SEQUENCE [LARGE SCALE GENOMIC DNA]</scope>
    <source>
        <strain evidence="2 3">DAOM 197198</strain>
    </source>
</reference>
<reference evidence="2 3" key="2">
    <citation type="journal article" date="2018" name="New Phytol.">
        <title>High intraspecific genome diversity in the model arbuscular mycorrhizal symbiont Rhizophagus irregularis.</title>
        <authorList>
            <person name="Chen E.C.H."/>
            <person name="Morin E."/>
            <person name="Beaudet D."/>
            <person name="Noel J."/>
            <person name="Yildirir G."/>
            <person name="Ndikumana S."/>
            <person name="Charron P."/>
            <person name="St-Onge C."/>
            <person name="Giorgi J."/>
            <person name="Kruger M."/>
            <person name="Marton T."/>
            <person name="Ropars J."/>
            <person name="Grigoriev I.V."/>
            <person name="Hainaut M."/>
            <person name="Henrissat B."/>
            <person name="Roux C."/>
            <person name="Martin F."/>
            <person name="Corradi N."/>
        </authorList>
    </citation>
    <scope>NUCLEOTIDE SEQUENCE [LARGE SCALE GENOMIC DNA]</scope>
    <source>
        <strain evidence="2 3">DAOM 197198</strain>
    </source>
</reference>
<dbReference type="AlphaFoldDB" id="A0A2P4NYP9"/>
<keyword evidence="1" id="KW-0812">Transmembrane</keyword>
<organism evidence="2 3">
    <name type="scientific">Rhizophagus irregularis (strain DAOM 181602 / DAOM 197198 / MUCL 43194)</name>
    <name type="common">Arbuscular mycorrhizal fungus</name>
    <name type="synonym">Glomus intraradices</name>
    <dbReference type="NCBI Taxonomy" id="747089"/>
    <lineage>
        <taxon>Eukaryota</taxon>
        <taxon>Fungi</taxon>
        <taxon>Fungi incertae sedis</taxon>
        <taxon>Mucoromycota</taxon>
        <taxon>Glomeromycotina</taxon>
        <taxon>Glomeromycetes</taxon>
        <taxon>Glomerales</taxon>
        <taxon>Glomeraceae</taxon>
        <taxon>Rhizophagus</taxon>
    </lineage>
</organism>
<keyword evidence="1" id="KW-1133">Transmembrane helix</keyword>
<proteinExistence type="predicted"/>
<evidence type="ECO:0000313" key="2">
    <source>
        <dbReference type="EMBL" id="POG58270.1"/>
    </source>
</evidence>
<evidence type="ECO:0000256" key="1">
    <source>
        <dbReference type="SAM" id="Phobius"/>
    </source>
</evidence>
<feature type="transmembrane region" description="Helical" evidence="1">
    <location>
        <begin position="12"/>
        <end position="30"/>
    </location>
</feature>
<name>A0A2P4NYP9_RHIID</name>
<sequence length="61" mass="6760">MKSCANCSNRLAITVMLLLFCCISNVLDVFAGDFPLLILVSIGSLSINVIPLFIYLYYVKL</sequence>
<feature type="non-terminal residue" evidence="2">
    <location>
        <position position="61"/>
    </location>
</feature>
<accession>A0A2P4NYP9</accession>
<comment type="caution">
    <text evidence="2">The sequence shown here is derived from an EMBL/GenBank/DDBJ whole genome shotgun (WGS) entry which is preliminary data.</text>
</comment>
<dbReference type="EMBL" id="AUPC02000550">
    <property type="protein sequence ID" value="POG58270.1"/>
    <property type="molecule type" value="Genomic_DNA"/>
</dbReference>
<evidence type="ECO:0000313" key="3">
    <source>
        <dbReference type="Proteomes" id="UP000018888"/>
    </source>
</evidence>
<protein>
    <submittedName>
        <fullName evidence="2">Uncharacterized protein</fullName>
    </submittedName>
</protein>
<keyword evidence="3" id="KW-1185">Reference proteome</keyword>